<proteinExistence type="predicted"/>
<feature type="region of interest" description="Disordered" evidence="3">
    <location>
        <begin position="1"/>
        <end position="22"/>
    </location>
</feature>
<evidence type="ECO:0000256" key="2">
    <source>
        <dbReference type="ARBA" id="ARBA00022723"/>
    </source>
</evidence>
<name>G5IYF3_CROWT</name>
<organism evidence="5 6">
    <name type="scientific">Crocosphaera watsonii WH 0003</name>
    <dbReference type="NCBI Taxonomy" id="423471"/>
    <lineage>
        <taxon>Bacteria</taxon>
        <taxon>Bacillati</taxon>
        <taxon>Cyanobacteriota</taxon>
        <taxon>Cyanophyceae</taxon>
        <taxon>Oscillatoriophycideae</taxon>
        <taxon>Chroococcales</taxon>
        <taxon>Aphanothecaceae</taxon>
        <taxon>Crocosphaera</taxon>
    </lineage>
</organism>
<dbReference type="InterPro" id="IPR027806">
    <property type="entry name" value="HARBI1_dom"/>
</dbReference>
<evidence type="ECO:0000256" key="1">
    <source>
        <dbReference type="ARBA" id="ARBA00001968"/>
    </source>
</evidence>
<reference evidence="5 6" key="1">
    <citation type="journal article" date="2011" name="Front. Microbiol.">
        <title>Two Strains of Crocosphaera watsonii with Highly Conserved Genomes are Distinguished by Strain-Specific Features.</title>
        <authorList>
            <person name="Bench S.R."/>
            <person name="Ilikchyan I.N."/>
            <person name="Tripp H.J."/>
            <person name="Zehr J.P."/>
        </authorList>
    </citation>
    <scope>NUCLEOTIDE SEQUENCE [LARGE SCALE GENOMIC DNA]</scope>
    <source>
        <strain evidence="5 6">WH 0003</strain>
    </source>
</reference>
<feature type="domain" description="DDE Tnp4" evidence="4">
    <location>
        <begin position="1"/>
        <end position="50"/>
    </location>
</feature>
<dbReference type="GO" id="GO:0046872">
    <property type="term" value="F:metal ion binding"/>
    <property type="evidence" value="ECO:0007669"/>
    <property type="project" value="UniProtKB-KW"/>
</dbReference>
<comment type="cofactor">
    <cofactor evidence="1">
        <name>a divalent metal cation</name>
        <dbReference type="ChEBI" id="CHEBI:60240"/>
    </cofactor>
</comment>
<dbReference type="EMBL" id="AESD01000047">
    <property type="protein sequence ID" value="EHJ15035.1"/>
    <property type="molecule type" value="Genomic_DNA"/>
</dbReference>
<evidence type="ECO:0000313" key="6">
    <source>
        <dbReference type="Proteomes" id="UP000003477"/>
    </source>
</evidence>
<dbReference type="Proteomes" id="UP000003477">
    <property type="component" value="Unassembled WGS sequence"/>
</dbReference>
<keyword evidence="2" id="KW-0479">Metal-binding</keyword>
<dbReference type="Pfam" id="PF13359">
    <property type="entry name" value="DDE_Tnp_4"/>
    <property type="match status" value="1"/>
</dbReference>
<evidence type="ECO:0000259" key="4">
    <source>
        <dbReference type="Pfam" id="PF13359"/>
    </source>
</evidence>
<evidence type="ECO:0000256" key="3">
    <source>
        <dbReference type="SAM" id="MobiDB-lite"/>
    </source>
</evidence>
<dbReference type="AlphaFoldDB" id="G5IYF3"/>
<accession>G5IYF3</accession>
<protein>
    <submittedName>
        <fullName evidence="5">Transposase, IS5 family</fullName>
    </submittedName>
</protein>
<feature type="non-terminal residue" evidence="5">
    <location>
        <position position="50"/>
    </location>
</feature>
<gene>
    <name evidence="5" type="ORF">CWATWH0003_0305a1</name>
</gene>
<comment type="caution">
    <text evidence="5">The sequence shown here is derived from an EMBL/GenBank/DDBJ whole genome shotgun (WGS) entry which is preliminary data.</text>
</comment>
<sequence length="50" mass="5831">MDVMESKIERPKKRQKQFYSGKQKEHTLKTQLVIQQETGLIVCIVNGKGR</sequence>
<evidence type="ECO:0000313" key="5">
    <source>
        <dbReference type="EMBL" id="EHJ15035.1"/>
    </source>
</evidence>